<feature type="binding site" evidence="10">
    <location>
        <position position="10"/>
    </location>
    <ligand>
        <name>Mg(2+)</name>
        <dbReference type="ChEBI" id="CHEBI:18420"/>
    </ligand>
</feature>
<comment type="cofactor">
    <cofactor evidence="10">
        <name>Zn(2+)</name>
        <dbReference type="ChEBI" id="CHEBI:29105"/>
    </cofactor>
</comment>
<evidence type="ECO:0000256" key="7">
    <source>
        <dbReference type="PIRNR" id="PIRNR004682"/>
    </source>
</evidence>
<dbReference type="RefSeq" id="WP_369058361.1">
    <property type="nucleotide sequence ID" value="NZ_CP158375.1"/>
</dbReference>
<keyword evidence="10" id="KW-0862">Zinc</keyword>
<evidence type="ECO:0000256" key="5">
    <source>
        <dbReference type="ARBA" id="ARBA00023277"/>
    </source>
</evidence>
<evidence type="ECO:0000256" key="4">
    <source>
        <dbReference type="ARBA" id="ARBA00022801"/>
    </source>
</evidence>
<dbReference type="GO" id="GO:0016791">
    <property type="term" value="F:phosphatase activity"/>
    <property type="evidence" value="ECO:0007669"/>
    <property type="project" value="InterPro"/>
</dbReference>
<feature type="site" description="Contributes to substrate recognition" evidence="9">
    <location>
        <position position="103"/>
    </location>
</feature>
<keyword evidence="2 7" id="KW-0963">Cytoplasm</keyword>
<dbReference type="PIRSF" id="PIRSF004682">
    <property type="entry name" value="GmhB"/>
    <property type="match status" value="1"/>
</dbReference>
<accession>A0AB39KPH3</accession>
<dbReference type="InterPro" id="IPR006543">
    <property type="entry name" value="Histidinol-phos"/>
</dbReference>
<dbReference type="NCBIfam" id="TIGR01662">
    <property type="entry name" value="HAD-SF-IIIA"/>
    <property type="match status" value="1"/>
</dbReference>
<feature type="binding site" evidence="10">
    <location>
        <position position="92"/>
    </location>
    <ligand>
        <name>Zn(2+)</name>
        <dbReference type="ChEBI" id="CHEBI:29105"/>
    </ligand>
</feature>
<gene>
    <name evidence="11" type="ORF">ABOZ73_11885</name>
</gene>
<dbReference type="SUPFAM" id="SSF56784">
    <property type="entry name" value="HAD-like"/>
    <property type="match status" value="1"/>
</dbReference>
<proteinExistence type="inferred from homology"/>
<dbReference type="EC" id="3.1.3.-" evidence="7"/>
<dbReference type="Pfam" id="PF13242">
    <property type="entry name" value="Hydrolase_like"/>
    <property type="match status" value="1"/>
</dbReference>
<feature type="binding site" evidence="10">
    <location>
        <position position="129"/>
    </location>
    <ligand>
        <name>Mg(2+)</name>
        <dbReference type="ChEBI" id="CHEBI:18420"/>
    </ligand>
</feature>
<dbReference type="InterPro" id="IPR006549">
    <property type="entry name" value="HAD-SF_hydro_IIIA"/>
</dbReference>
<feature type="binding site" evidence="10">
    <location>
        <position position="12"/>
    </location>
    <ligand>
        <name>Mg(2+)</name>
        <dbReference type="ChEBI" id="CHEBI:18420"/>
    </ligand>
</feature>
<dbReference type="GO" id="GO:0005737">
    <property type="term" value="C:cytoplasm"/>
    <property type="evidence" value="ECO:0007669"/>
    <property type="project" value="UniProtKB-SubCell"/>
</dbReference>
<evidence type="ECO:0000256" key="3">
    <source>
        <dbReference type="ARBA" id="ARBA00022723"/>
    </source>
</evidence>
<feature type="binding site" evidence="10">
    <location>
        <position position="100"/>
    </location>
    <ligand>
        <name>Zn(2+)</name>
        <dbReference type="ChEBI" id="CHEBI:29105"/>
    </ligand>
</feature>
<organism evidence="11">
    <name type="scientific">Caulobacter sp. 73W</name>
    <dbReference type="NCBI Taxonomy" id="3161137"/>
    <lineage>
        <taxon>Bacteria</taxon>
        <taxon>Pseudomonadati</taxon>
        <taxon>Pseudomonadota</taxon>
        <taxon>Alphaproteobacteria</taxon>
        <taxon>Caulobacterales</taxon>
        <taxon>Caulobacteraceae</taxon>
        <taxon>Caulobacter</taxon>
    </lineage>
</organism>
<feature type="binding site" evidence="10">
    <location>
        <position position="102"/>
    </location>
    <ligand>
        <name>Zn(2+)</name>
        <dbReference type="ChEBI" id="CHEBI:29105"/>
    </ligand>
</feature>
<dbReference type="GO" id="GO:0046872">
    <property type="term" value="F:metal ion binding"/>
    <property type="evidence" value="ECO:0007669"/>
    <property type="project" value="UniProtKB-KW"/>
</dbReference>
<feature type="active site" description="Nucleophile" evidence="8">
    <location>
        <position position="10"/>
    </location>
</feature>
<dbReference type="InterPro" id="IPR036412">
    <property type="entry name" value="HAD-like_sf"/>
</dbReference>
<dbReference type="Gene3D" id="3.40.50.1000">
    <property type="entry name" value="HAD superfamily/HAD-like"/>
    <property type="match status" value="1"/>
</dbReference>
<keyword evidence="10" id="KW-0460">Magnesium</keyword>
<comment type="subcellular location">
    <subcellularLocation>
        <location evidence="1 7">Cytoplasm</location>
    </subcellularLocation>
</comment>
<feature type="active site" description="Proton donor" evidence="8">
    <location>
        <position position="12"/>
    </location>
</feature>
<feature type="site" description="Stabilizes the phosphoryl group" evidence="9">
    <location>
        <position position="104"/>
    </location>
</feature>
<protein>
    <recommendedName>
        <fullName evidence="6 7">D,D-heptose 1,7-bisphosphate phosphatase</fullName>
        <ecNumber evidence="7">3.1.3.-</ecNumber>
    </recommendedName>
</protein>
<feature type="binding site" evidence="10">
    <location>
        <position position="94"/>
    </location>
    <ligand>
        <name>Zn(2+)</name>
        <dbReference type="ChEBI" id="CHEBI:29105"/>
    </ligand>
</feature>
<evidence type="ECO:0000256" key="6">
    <source>
        <dbReference type="ARBA" id="ARBA00031828"/>
    </source>
</evidence>
<feature type="site" description="Stabilizes the phosphoryl group" evidence="9">
    <location>
        <position position="58"/>
    </location>
</feature>
<evidence type="ECO:0000256" key="2">
    <source>
        <dbReference type="ARBA" id="ARBA00022490"/>
    </source>
</evidence>
<dbReference type="PANTHER" id="PTHR42891:SF1">
    <property type="entry name" value="D-GLYCERO-BETA-D-MANNO-HEPTOSE-1,7-BISPHOSPHATE 7-PHOSPHATASE"/>
    <property type="match status" value="1"/>
</dbReference>
<dbReference type="NCBIfam" id="TIGR01656">
    <property type="entry name" value="Histidinol-ppas"/>
    <property type="match status" value="1"/>
</dbReference>
<dbReference type="InterPro" id="IPR004446">
    <property type="entry name" value="Heptose_bisP_phosphatase"/>
</dbReference>
<evidence type="ECO:0000256" key="8">
    <source>
        <dbReference type="PIRSR" id="PIRSR004682-1"/>
    </source>
</evidence>
<evidence type="ECO:0000256" key="1">
    <source>
        <dbReference type="ARBA" id="ARBA00004496"/>
    </source>
</evidence>
<comment type="similarity">
    <text evidence="7">Belongs to the gmhB family.</text>
</comment>
<keyword evidence="4 7" id="KW-0378">Hydrolase</keyword>
<evidence type="ECO:0000256" key="10">
    <source>
        <dbReference type="PIRSR" id="PIRSR004682-4"/>
    </source>
</evidence>
<dbReference type="EMBL" id="CP158375">
    <property type="protein sequence ID" value="XDO95512.1"/>
    <property type="molecule type" value="Genomic_DNA"/>
</dbReference>
<keyword evidence="3 10" id="KW-0479">Metal-binding</keyword>
<keyword evidence="5 7" id="KW-0119">Carbohydrate metabolism</keyword>
<name>A0AB39KPH3_9CAUL</name>
<dbReference type="GO" id="GO:0005975">
    <property type="term" value="P:carbohydrate metabolic process"/>
    <property type="evidence" value="ECO:0007669"/>
    <property type="project" value="InterPro"/>
</dbReference>
<reference evidence="11" key="1">
    <citation type="submission" date="2024-06" db="EMBL/GenBank/DDBJ databases">
        <title>Caulobacter inopinatus, sp. nov.</title>
        <authorList>
            <person name="Donachie S.P."/>
        </authorList>
    </citation>
    <scope>NUCLEOTIDE SEQUENCE</scope>
    <source>
        <strain evidence="11">73W</strain>
    </source>
</reference>
<dbReference type="PANTHER" id="PTHR42891">
    <property type="entry name" value="D-GLYCERO-BETA-D-MANNO-HEPTOSE-1,7-BISPHOSPHATE 7-PHOSPHATASE"/>
    <property type="match status" value="1"/>
</dbReference>
<comment type="cofactor">
    <cofactor evidence="10">
        <name>Mg(2+)</name>
        <dbReference type="ChEBI" id="CHEBI:18420"/>
    </cofactor>
</comment>
<dbReference type="InterPro" id="IPR023214">
    <property type="entry name" value="HAD_sf"/>
</dbReference>
<evidence type="ECO:0000256" key="9">
    <source>
        <dbReference type="PIRSR" id="PIRSR004682-3"/>
    </source>
</evidence>
<dbReference type="AlphaFoldDB" id="A0AB39KPH3"/>
<sequence length="179" mass="19674">MTKRRAVFLDRDGVLNRVVWRNGKPASPRRPEELQIIPGVEAALRELKAAGFLLFGVTNQPDVRRGLMTNGQLDVLHAILDDALPLDEIVACRHDDRDGCGCRKPKAGLLLDLAQRWDVDLQCSWMVGDMDRDTTCGRAAGVRTILLARPYNSGAGADSIVDDLYAAARVILQDALQKA</sequence>
<evidence type="ECO:0000313" key="11">
    <source>
        <dbReference type="EMBL" id="XDO95512.1"/>
    </source>
</evidence>